<organism evidence="1 2">
    <name type="scientific">Lucilia cuprina</name>
    <name type="common">Green bottle fly</name>
    <name type="synonym">Australian sheep blowfly</name>
    <dbReference type="NCBI Taxonomy" id="7375"/>
    <lineage>
        <taxon>Eukaryota</taxon>
        <taxon>Metazoa</taxon>
        <taxon>Ecdysozoa</taxon>
        <taxon>Arthropoda</taxon>
        <taxon>Hexapoda</taxon>
        <taxon>Insecta</taxon>
        <taxon>Pterygota</taxon>
        <taxon>Neoptera</taxon>
        <taxon>Endopterygota</taxon>
        <taxon>Diptera</taxon>
        <taxon>Brachycera</taxon>
        <taxon>Muscomorpha</taxon>
        <taxon>Oestroidea</taxon>
        <taxon>Calliphoridae</taxon>
        <taxon>Luciliinae</taxon>
        <taxon>Lucilia</taxon>
    </lineage>
</organism>
<reference evidence="1 2" key="1">
    <citation type="journal article" date="2015" name="Nat. Commun.">
        <title>Lucilia cuprina genome unlocks parasitic fly biology to underpin future interventions.</title>
        <authorList>
            <person name="Anstead C.A."/>
            <person name="Korhonen P.K."/>
            <person name="Young N.D."/>
            <person name="Hall R.S."/>
            <person name="Jex A.R."/>
            <person name="Murali S.C."/>
            <person name="Hughes D.S."/>
            <person name="Lee S.F."/>
            <person name="Perry T."/>
            <person name="Stroehlein A.J."/>
            <person name="Ansell B.R."/>
            <person name="Breugelmans B."/>
            <person name="Hofmann A."/>
            <person name="Qu J."/>
            <person name="Dugan S."/>
            <person name="Lee S.L."/>
            <person name="Chao H."/>
            <person name="Dinh H."/>
            <person name="Han Y."/>
            <person name="Doddapaneni H.V."/>
            <person name="Worley K.C."/>
            <person name="Muzny D.M."/>
            <person name="Ioannidis P."/>
            <person name="Waterhouse R.M."/>
            <person name="Zdobnov E.M."/>
            <person name="James P.J."/>
            <person name="Bagnall N.H."/>
            <person name="Kotze A.C."/>
            <person name="Gibbs R.A."/>
            <person name="Richards S."/>
            <person name="Batterham P."/>
            <person name="Gasser R.B."/>
        </authorList>
    </citation>
    <scope>NUCLEOTIDE SEQUENCE [LARGE SCALE GENOMIC DNA]</scope>
    <source>
        <strain evidence="1 2">LS</strain>
        <tissue evidence="1">Full body</tissue>
    </source>
</reference>
<gene>
    <name evidence="1" type="ORF">FF38_02535</name>
</gene>
<feature type="non-terminal residue" evidence="1">
    <location>
        <position position="156"/>
    </location>
</feature>
<protein>
    <submittedName>
        <fullName evidence="1">Uncharacterized protein</fullName>
    </submittedName>
</protein>
<dbReference type="AlphaFoldDB" id="A0A0L0BZ54"/>
<dbReference type="EMBL" id="JRES01001125">
    <property type="protein sequence ID" value="KNC25295.1"/>
    <property type="molecule type" value="Genomic_DNA"/>
</dbReference>
<proteinExistence type="predicted"/>
<keyword evidence="2" id="KW-1185">Reference proteome</keyword>
<dbReference type="Proteomes" id="UP000037069">
    <property type="component" value="Unassembled WGS sequence"/>
</dbReference>
<accession>A0A0L0BZ54</accession>
<evidence type="ECO:0000313" key="2">
    <source>
        <dbReference type="Proteomes" id="UP000037069"/>
    </source>
</evidence>
<evidence type="ECO:0000313" key="1">
    <source>
        <dbReference type="EMBL" id="KNC25295.1"/>
    </source>
</evidence>
<dbReference type="OrthoDB" id="8061986at2759"/>
<comment type="caution">
    <text evidence="1">The sequence shown here is derived from an EMBL/GenBank/DDBJ whole genome shotgun (WGS) entry which is preliminary data.</text>
</comment>
<name>A0A0L0BZ54_LUCCU</name>
<sequence>MASSNLHQTEQYIHKKFAKLTNKRKQKEIEDKENVINAQTILDKANKETEEPLPKRKQTKALFRPWLDDKKKNTTQTPTTAERVFNSVLANLHNCPKKQNYNQQAQQYLLQQQQYYAFYQQQQQAAAKLHHVLYLQQLQEMALQQQNQRQLFFFGQ</sequence>